<feature type="signal peptide" evidence="1">
    <location>
        <begin position="1"/>
        <end position="24"/>
    </location>
</feature>
<gene>
    <name evidence="2" type="ORF">I5731_15650</name>
</gene>
<protein>
    <submittedName>
        <fullName evidence="2">BatD family protein</fullName>
    </submittedName>
</protein>
<feature type="chain" id="PRO_5036795220" evidence="1">
    <location>
        <begin position="25"/>
        <end position="459"/>
    </location>
</feature>
<evidence type="ECO:0000313" key="3">
    <source>
        <dbReference type="Proteomes" id="UP000631694"/>
    </source>
</evidence>
<dbReference type="PANTHER" id="PTHR40940:SF1">
    <property type="entry name" value="PROTEIN BATD"/>
    <property type="match status" value="1"/>
</dbReference>
<evidence type="ECO:0000313" key="2">
    <source>
        <dbReference type="EMBL" id="MBH0239259.1"/>
    </source>
</evidence>
<organism evidence="2 3">
    <name type="scientific">Methylobrevis albus</name>
    <dbReference type="NCBI Taxonomy" id="2793297"/>
    <lineage>
        <taxon>Bacteria</taxon>
        <taxon>Pseudomonadati</taxon>
        <taxon>Pseudomonadota</taxon>
        <taxon>Alphaproteobacteria</taxon>
        <taxon>Hyphomicrobiales</taxon>
        <taxon>Pleomorphomonadaceae</taxon>
        <taxon>Methylobrevis</taxon>
    </lineage>
</organism>
<dbReference type="Proteomes" id="UP000631694">
    <property type="component" value="Unassembled WGS sequence"/>
</dbReference>
<keyword evidence="1" id="KW-0732">Signal</keyword>
<comment type="caution">
    <text evidence="2">The sequence shown here is derived from an EMBL/GenBank/DDBJ whole genome shotgun (WGS) entry which is preliminary data.</text>
</comment>
<accession>A0A931N0J1</accession>
<dbReference type="AlphaFoldDB" id="A0A931N0J1"/>
<keyword evidence="3" id="KW-1185">Reference proteome</keyword>
<reference evidence="2" key="1">
    <citation type="submission" date="2020-12" db="EMBL/GenBank/DDBJ databases">
        <title>Methylobrevis albus sp. nov., isolated from fresh water lack sediment.</title>
        <authorList>
            <person name="Zou Q."/>
        </authorList>
    </citation>
    <scope>NUCLEOTIDE SEQUENCE</scope>
    <source>
        <strain evidence="2">L22</strain>
    </source>
</reference>
<name>A0A931N0J1_9HYPH</name>
<evidence type="ECO:0000256" key="1">
    <source>
        <dbReference type="SAM" id="SignalP"/>
    </source>
</evidence>
<dbReference type="PANTHER" id="PTHR40940">
    <property type="entry name" value="PROTEIN BATD-RELATED"/>
    <property type="match status" value="1"/>
</dbReference>
<proteinExistence type="predicted"/>
<dbReference type="RefSeq" id="WP_197312340.1">
    <property type="nucleotide sequence ID" value="NZ_JADZLT010000053.1"/>
</dbReference>
<sequence>MVTHRFAAWFAALVIMLVAAPAQAVDVAGARLWVDVDHGAHGPYPQQMVLLRVRGAFTIPITLERLQHPAFAGFRALQLGRDHWFDTVDRGRQARGFERVVAVYPQKSGRLTIAPFVHQITTVGPDGKRFPVEIASPPVEIDVLPAPAAGWWLPAHDVTVDEQWSVDPDGMAIGQSTRRIVTIRAEGVLADQMPPQPDVKAPGLIVFTTPVERKTVLSIEERDVGTELRRQALKRPGRLEEVTGRNGPVATVTYTWAVQPQNSDPSTLPPLEFNWFDTDAGEIRTVVLPARRVAWAETGPSLEELEAAIGMAPAAAPSSGGVLSAAIGLAAFLASAAATSAALAAGGLRGQGGPLGRLTARIDGAFAAAALRRAAGRGDGPATFRALDRLRSADHRSGRRGAAWSDPAVVAAVGAVEAAVFGPPRPGTPLATAAAALLRARRSAGRIRREAAQVAARPV</sequence>
<dbReference type="EMBL" id="JADZLT010000053">
    <property type="protein sequence ID" value="MBH0239259.1"/>
    <property type="molecule type" value="Genomic_DNA"/>
</dbReference>
<dbReference type="InterPro" id="IPR025738">
    <property type="entry name" value="BatD"/>
</dbReference>